<evidence type="ECO:0000313" key="2">
    <source>
        <dbReference type="Proteomes" id="UP000544331"/>
    </source>
</evidence>
<keyword evidence="2" id="KW-1185">Reference proteome</keyword>
<sequence length="419" mass="45570">MQAHAPVTRTIIGQGYSALARHDYINNFIINTATMSTAERDAYFYSITHQGSEGGYAMLEKSSPPSQPILGNFPTADGSHHAPHTHTPTHRPLTGKIRLLLATTTNLCWSFRLPSPLFFSINTTTMPSNESNFTATATPSGGFSMTSDGFGAHQLAMHAMQQSGAATAVVQLSALGPDSDHPTVVTGVIDRDGNFRTLPHTHEANSASPFMRKMLTVTDTASVTAKLHCRQLAGTSDLPDDGPAAVRMMIEYLYHNTYVSPGASIHRNHDSTIDAHLSDTEYNEQEKRKGEKQGLQHEYVSAAPEVSNHFISPLMNRAQEIPKGIAVNSLWRHSTFSFALFPHSRVASLALHADLIVAARIAFQSNPPAEILPTPVATLPFRASRGGGVTSESKSATIEMRKQDLPLFKPSTTFRWQSA</sequence>
<accession>A0A8H5XV83</accession>
<proteinExistence type="predicted"/>
<evidence type="ECO:0000313" key="1">
    <source>
        <dbReference type="EMBL" id="KAF5700429.1"/>
    </source>
</evidence>
<dbReference type="OrthoDB" id="5080228at2759"/>
<organism evidence="1 2">
    <name type="scientific">Fusarium mundagurra</name>
    <dbReference type="NCBI Taxonomy" id="1567541"/>
    <lineage>
        <taxon>Eukaryota</taxon>
        <taxon>Fungi</taxon>
        <taxon>Dikarya</taxon>
        <taxon>Ascomycota</taxon>
        <taxon>Pezizomycotina</taxon>
        <taxon>Sordariomycetes</taxon>
        <taxon>Hypocreomycetidae</taxon>
        <taxon>Hypocreales</taxon>
        <taxon>Nectriaceae</taxon>
        <taxon>Fusarium</taxon>
        <taxon>Fusarium fujikuroi species complex</taxon>
    </lineage>
</organism>
<name>A0A8H5XV83_9HYPO</name>
<comment type="caution">
    <text evidence="1">The sequence shown here is derived from an EMBL/GenBank/DDBJ whole genome shotgun (WGS) entry which is preliminary data.</text>
</comment>
<gene>
    <name evidence="1" type="ORF">FMUND_14341</name>
</gene>
<dbReference type="EMBL" id="JAAOAN010000733">
    <property type="protein sequence ID" value="KAF5700429.1"/>
    <property type="molecule type" value="Genomic_DNA"/>
</dbReference>
<dbReference type="AlphaFoldDB" id="A0A8H5XV83"/>
<dbReference type="Proteomes" id="UP000544331">
    <property type="component" value="Unassembled WGS sequence"/>
</dbReference>
<protein>
    <submittedName>
        <fullName evidence="1">Uncharacterized protein</fullName>
    </submittedName>
</protein>
<reference evidence="1 2" key="1">
    <citation type="submission" date="2020-05" db="EMBL/GenBank/DDBJ databases">
        <title>Identification and distribution of gene clusters putatively required for synthesis of sphingolipid metabolism inhibitors in phylogenetically diverse species of the filamentous fungus Fusarium.</title>
        <authorList>
            <person name="Kim H.-S."/>
            <person name="Busman M."/>
            <person name="Brown D.W."/>
            <person name="Divon H."/>
            <person name="Uhlig S."/>
            <person name="Proctor R.H."/>
        </authorList>
    </citation>
    <scope>NUCLEOTIDE SEQUENCE [LARGE SCALE GENOMIC DNA]</scope>
    <source>
        <strain evidence="1 2">NRRL 66235</strain>
    </source>
</reference>